<keyword evidence="3" id="KW-1185">Reference proteome</keyword>
<sequence length="181" mass="20208">MVTCTYCFGMAMMVVALMAAGSMNKWLFNFAHVHRPCVIVGKDFLALLVVEQPKQPHPANNTSRYPPCIANCARATYWSRYTNSFSLHAIEYTTIGAGGFLLANTPPTTTESHRTILSPFPNRQPSEIGGLDQRTQRKSCLLRGRFRDFIMTRPKGSTFGSRTARRRCCLMGRLLGGVKGR</sequence>
<gene>
    <name evidence="2" type="ORF">QBC41DRAFT_1349</name>
</gene>
<protein>
    <submittedName>
        <fullName evidence="2">Uncharacterized protein</fullName>
    </submittedName>
</protein>
<keyword evidence="1" id="KW-0472">Membrane</keyword>
<dbReference type="AlphaFoldDB" id="A0AA40DI54"/>
<organism evidence="2 3">
    <name type="scientific">Cercophora samala</name>
    <dbReference type="NCBI Taxonomy" id="330535"/>
    <lineage>
        <taxon>Eukaryota</taxon>
        <taxon>Fungi</taxon>
        <taxon>Dikarya</taxon>
        <taxon>Ascomycota</taxon>
        <taxon>Pezizomycotina</taxon>
        <taxon>Sordariomycetes</taxon>
        <taxon>Sordariomycetidae</taxon>
        <taxon>Sordariales</taxon>
        <taxon>Lasiosphaeriaceae</taxon>
        <taxon>Cercophora</taxon>
    </lineage>
</organism>
<comment type="caution">
    <text evidence="2">The sequence shown here is derived from an EMBL/GenBank/DDBJ whole genome shotgun (WGS) entry which is preliminary data.</text>
</comment>
<keyword evidence="1" id="KW-1133">Transmembrane helix</keyword>
<evidence type="ECO:0000256" key="1">
    <source>
        <dbReference type="SAM" id="Phobius"/>
    </source>
</evidence>
<proteinExistence type="predicted"/>
<keyword evidence="1" id="KW-0812">Transmembrane</keyword>
<evidence type="ECO:0000313" key="2">
    <source>
        <dbReference type="EMBL" id="KAK0674496.1"/>
    </source>
</evidence>
<dbReference type="Proteomes" id="UP001174997">
    <property type="component" value="Unassembled WGS sequence"/>
</dbReference>
<dbReference type="EMBL" id="JAULSY010000001">
    <property type="protein sequence ID" value="KAK0674496.1"/>
    <property type="molecule type" value="Genomic_DNA"/>
</dbReference>
<feature type="transmembrane region" description="Helical" evidence="1">
    <location>
        <begin position="7"/>
        <end position="28"/>
    </location>
</feature>
<evidence type="ECO:0000313" key="3">
    <source>
        <dbReference type="Proteomes" id="UP001174997"/>
    </source>
</evidence>
<reference evidence="2" key="1">
    <citation type="submission" date="2023-06" db="EMBL/GenBank/DDBJ databases">
        <title>Genome-scale phylogeny and comparative genomics of the fungal order Sordariales.</title>
        <authorList>
            <consortium name="Lawrence Berkeley National Laboratory"/>
            <person name="Hensen N."/>
            <person name="Bonometti L."/>
            <person name="Westerberg I."/>
            <person name="Brannstrom I.O."/>
            <person name="Guillou S."/>
            <person name="Cros-Aarteil S."/>
            <person name="Calhoun S."/>
            <person name="Haridas S."/>
            <person name="Kuo A."/>
            <person name="Mondo S."/>
            <person name="Pangilinan J."/>
            <person name="Riley R."/>
            <person name="Labutti K."/>
            <person name="Andreopoulos B."/>
            <person name="Lipzen A."/>
            <person name="Chen C."/>
            <person name="Yanf M."/>
            <person name="Daum C."/>
            <person name="Ng V."/>
            <person name="Clum A."/>
            <person name="Steindorff A."/>
            <person name="Ohm R."/>
            <person name="Martin F."/>
            <person name="Silar P."/>
            <person name="Natvig D."/>
            <person name="Lalanne C."/>
            <person name="Gautier V."/>
            <person name="Ament-Velasquez S.L."/>
            <person name="Kruys A."/>
            <person name="Hutchinson M.I."/>
            <person name="Powell A.J."/>
            <person name="Barry K."/>
            <person name="Miller A.N."/>
            <person name="Grigoriev I.V."/>
            <person name="Debuchy R."/>
            <person name="Gladieux P."/>
            <person name="Thoren M.H."/>
            <person name="Johannesson H."/>
        </authorList>
    </citation>
    <scope>NUCLEOTIDE SEQUENCE</scope>
    <source>
        <strain evidence="2">CBS 307.81</strain>
    </source>
</reference>
<name>A0AA40DI54_9PEZI</name>
<accession>A0AA40DI54</accession>